<dbReference type="GO" id="GO:0019287">
    <property type="term" value="P:isopentenyl diphosphate biosynthetic process, mevalonate pathway"/>
    <property type="evidence" value="ECO:0007669"/>
    <property type="project" value="UniProtKB-UniPathway"/>
</dbReference>
<evidence type="ECO:0000256" key="7">
    <source>
        <dbReference type="ARBA" id="ARBA00022840"/>
    </source>
</evidence>
<dbReference type="InterPro" id="IPR020568">
    <property type="entry name" value="Ribosomal_Su5_D2-typ_SF"/>
</dbReference>
<dbReference type="GO" id="GO:0004496">
    <property type="term" value="F:mevalonate kinase activity"/>
    <property type="evidence" value="ECO:0007669"/>
    <property type="project" value="UniProtKB-EC"/>
</dbReference>
<dbReference type="PROSITE" id="PS00627">
    <property type="entry name" value="GHMP_KINASES_ATP"/>
    <property type="match status" value="1"/>
</dbReference>
<dbReference type="GO" id="GO:0005829">
    <property type="term" value="C:cytosol"/>
    <property type="evidence" value="ECO:0007669"/>
    <property type="project" value="TreeGrafter"/>
</dbReference>
<dbReference type="PANTHER" id="PTHR43290:SF2">
    <property type="entry name" value="MEVALONATE KINASE"/>
    <property type="match status" value="1"/>
</dbReference>
<keyword evidence="7" id="KW-0067">ATP-binding</keyword>
<protein>
    <recommendedName>
        <fullName evidence="3">mevalonate kinase</fullName>
        <ecNumber evidence="3">2.7.1.36</ecNumber>
    </recommendedName>
</protein>
<dbReference type="InterPro" id="IPR006203">
    <property type="entry name" value="GHMP_knse_ATP-bd_CS"/>
</dbReference>
<name>A0A2H9TK23_9FUNG</name>
<dbReference type="InterPro" id="IPR006204">
    <property type="entry name" value="GHMP_kinase_N_dom"/>
</dbReference>
<keyword evidence="4" id="KW-0808">Transferase</keyword>
<proteinExistence type="inferred from homology"/>
<comment type="catalytic activity">
    <reaction evidence="8">
        <text>(R)-mevalonate + ATP = (R)-5-phosphomevalonate + ADP + H(+)</text>
        <dbReference type="Rhea" id="RHEA:17065"/>
        <dbReference type="ChEBI" id="CHEBI:15378"/>
        <dbReference type="ChEBI" id="CHEBI:30616"/>
        <dbReference type="ChEBI" id="CHEBI:36464"/>
        <dbReference type="ChEBI" id="CHEBI:58146"/>
        <dbReference type="ChEBI" id="CHEBI:456216"/>
        <dbReference type="EC" id="2.7.1.36"/>
    </reaction>
    <physiologicalReaction direction="left-to-right" evidence="8">
        <dbReference type="Rhea" id="RHEA:17066"/>
    </physiologicalReaction>
</comment>
<dbReference type="InterPro" id="IPR014721">
    <property type="entry name" value="Ribsml_uS5_D2-typ_fold_subgr"/>
</dbReference>
<evidence type="ECO:0000256" key="9">
    <source>
        <dbReference type="ARBA" id="ARBA00029438"/>
    </source>
</evidence>
<dbReference type="SUPFAM" id="SSF54211">
    <property type="entry name" value="Ribosomal protein S5 domain 2-like"/>
    <property type="match status" value="1"/>
</dbReference>
<reference evidence="11 12" key="1">
    <citation type="submission" date="2016-10" db="EMBL/GenBank/DDBJ databases">
        <title>The genome of Paramicrosporidium saccamoebae is the missing link in understanding Cryptomycota and Microsporidia evolution.</title>
        <authorList>
            <person name="Quandt C.A."/>
            <person name="Beaudet D."/>
            <person name="Corsaro D."/>
            <person name="Michel R."/>
            <person name="Corradi N."/>
            <person name="James T."/>
        </authorList>
    </citation>
    <scope>NUCLEOTIDE SEQUENCE [LARGE SCALE GENOMIC DNA]</scope>
    <source>
        <strain evidence="11 12">KSL3</strain>
    </source>
</reference>
<sequence length="199" mass="21428">MTEVVCTAPGKKAIACAIDLKTTVKVSSLGKLRNAEIHLLDLTADPVILSFDAAEPNHEKYENDMKLHPSGHFRCGIKIIVSSEIPIGSGLGSSAAFSVALSTALLTHHHGDIVDQSKVTLLAREAEQFFHGRPSGLDTSTVENGGMTVAESGVFRKIHGHDLDFNILIINTALPRDTKYMVNKVAKSLQVAQFAIIMI</sequence>
<feature type="domain" description="GHMP kinase N-terminal" evidence="10">
    <location>
        <begin position="71"/>
        <end position="142"/>
    </location>
</feature>
<dbReference type="Gene3D" id="3.30.230.10">
    <property type="match status" value="1"/>
</dbReference>
<evidence type="ECO:0000256" key="4">
    <source>
        <dbReference type="ARBA" id="ARBA00022679"/>
    </source>
</evidence>
<organism evidence="11 12">
    <name type="scientific">Paramicrosporidium saccamoebae</name>
    <dbReference type="NCBI Taxonomy" id="1246581"/>
    <lineage>
        <taxon>Eukaryota</taxon>
        <taxon>Fungi</taxon>
        <taxon>Fungi incertae sedis</taxon>
        <taxon>Cryptomycota</taxon>
        <taxon>Cryptomycota incertae sedis</taxon>
        <taxon>Paramicrosporidium</taxon>
    </lineage>
</organism>
<dbReference type="UniPathway" id="UPA00057">
    <property type="reaction ID" value="UER00098"/>
</dbReference>
<dbReference type="AlphaFoldDB" id="A0A2H9TK23"/>
<evidence type="ECO:0000256" key="5">
    <source>
        <dbReference type="ARBA" id="ARBA00022741"/>
    </source>
</evidence>
<dbReference type="Proteomes" id="UP000240830">
    <property type="component" value="Unassembled WGS sequence"/>
</dbReference>
<evidence type="ECO:0000256" key="8">
    <source>
        <dbReference type="ARBA" id="ARBA00029310"/>
    </source>
</evidence>
<gene>
    <name evidence="11" type="ORF">PSACC_02073</name>
</gene>
<comment type="caution">
    <text evidence="11">The sequence shown here is derived from an EMBL/GenBank/DDBJ whole genome shotgun (WGS) entry which is preliminary data.</text>
</comment>
<keyword evidence="5" id="KW-0547">Nucleotide-binding</keyword>
<evidence type="ECO:0000256" key="6">
    <source>
        <dbReference type="ARBA" id="ARBA00022777"/>
    </source>
</evidence>
<accession>A0A2H9TK23</accession>
<dbReference type="EMBL" id="MTSL01000142">
    <property type="protein sequence ID" value="PJF18111.1"/>
    <property type="molecule type" value="Genomic_DNA"/>
</dbReference>
<comment type="subcellular location">
    <subcellularLocation>
        <location evidence="1">Cytoplasm</location>
    </subcellularLocation>
</comment>
<evidence type="ECO:0000256" key="2">
    <source>
        <dbReference type="ARBA" id="ARBA00006495"/>
    </source>
</evidence>
<dbReference type="PRINTS" id="PR00959">
    <property type="entry name" value="MEVGALKINASE"/>
</dbReference>
<keyword evidence="12" id="KW-1185">Reference proteome</keyword>
<dbReference type="OrthoDB" id="1652964at2759"/>
<evidence type="ECO:0000313" key="12">
    <source>
        <dbReference type="Proteomes" id="UP000240830"/>
    </source>
</evidence>
<dbReference type="STRING" id="1246581.A0A2H9TK23"/>
<comment type="pathway">
    <text evidence="9">Isoprenoid biosynthesis; isopentenyl diphosphate biosynthesis via mevalonate pathway; isopentenyl diphosphate from (R)-mevalonate: step 1/3.</text>
</comment>
<comment type="similarity">
    <text evidence="2">Belongs to the GHMP kinase family. Mevalonate kinase subfamily.</text>
</comment>
<dbReference type="GO" id="GO:0005524">
    <property type="term" value="F:ATP binding"/>
    <property type="evidence" value="ECO:0007669"/>
    <property type="project" value="UniProtKB-KW"/>
</dbReference>
<dbReference type="EC" id="2.7.1.36" evidence="3"/>
<evidence type="ECO:0000313" key="11">
    <source>
        <dbReference type="EMBL" id="PJF18111.1"/>
    </source>
</evidence>
<dbReference type="Pfam" id="PF00288">
    <property type="entry name" value="GHMP_kinases_N"/>
    <property type="match status" value="1"/>
</dbReference>
<evidence type="ECO:0000259" key="10">
    <source>
        <dbReference type="Pfam" id="PF00288"/>
    </source>
</evidence>
<evidence type="ECO:0000256" key="3">
    <source>
        <dbReference type="ARBA" id="ARBA00012103"/>
    </source>
</evidence>
<keyword evidence="6 11" id="KW-0418">Kinase</keyword>
<evidence type="ECO:0000256" key="1">
    <source>
        <dbReference type="ARBA" id="ARBA00004496"/>
    </source>
</evidence>
<dbReference type="InterPro" id="IPR006205">
    <property type="entry name" value="Mev_gal_kin"/>
</dbReference>
<dbReference type="PANTHER" id="PTHR43290">
    <property type="entry name" value="MEVALONATE KINASE"/>
    <property type="match status" value="1"/>
</dbReference>